<dbReference type="InterPro" id="IPR000871">
    <property type="entry name" value="Beta-lactam_class-A"/>
</dbReference>
<evidence type="ECO:0000313" key="1">
    <source>
        <dbReference type="EMBL" id="MBB3675293.1"/>
    </source>
</evidence>
<organism evidence="1 2">
    <name type="scientific">Modestobacter versicolor</name>
    <dbReference type="NCBI Taxonomy" id="429133"/>
    <lineage>
        <taxon>Bacteria</taxon>
        <taxon>Bacillati</taxon>
        <taxon>Actinomycetota</taxon>
        <taxon>Actinomycetes</taxon>
        <taxon>Geodermatophilales</taxon>
        <taxon>Geodermatophilaceae</taxon>
        <taxon>Modestobacter</taxon>
    </lineage>
</organism>
<dbReference type="AlphaFoldDB" id="A0A839Y6C2"/>
<dbReference type="Gene3D" id="3.40.710.10">
    <property type="entry name" value="DD-peptidase/beta-lactamase superfamily"/>
    <property type="match status" value="1"/>
</dbReference>
<dbReference type="EMBL" id="JACIBU010000001">
    <property type="protein sequence ID" value="MBB3675293.1"/>
    <property type="molecule type" value="Genomic_DNA"/>
</dbReference>
<evidence type="ECO:0008006" key="3">
    <source>
        <dbReference type="Google" id="ProtNLM"/>
    </source>
</evidence>
<sequence>MPGHSSPTTSRVRRWLLATVAVPAVALAGVLAWPGGGERTSPAAAVEVPIDATVADGPATVPTVGSAAVLSAVGAAAAQAGGSIAVVVLDAAGAPLVTGDAADDAVPTASLVKLLVVQQLLARDAAGSLSLDDDDLALMERAVEASDDDAMSSLWVEFDGAALVADAAAEFGLTGTAPPETAGQWGGSTTTARDQATFLAALDEHLSPADLATLTGWMQATTGTAADGFDQAFGVLATGSGAGPVAAKQGWMCCVDSRRQLHSAGVLADGRVVVLLGDFPSGTGWAEARAALDAAARAAVTAG</sequence>
<dbReference type="GO" id="GO:0030655">
    <property type="term" value="P:beta-lactam antibiotic catabolic process"/>
    <property type="evidence" value="ECO:0007669"/>
    <property type="project" value="InterPro"/>
</dbReference>
<proteinExistence type="predicted"/>
<accession>A0A839Y6C2</accession>
<dbReference type="GO" id="GO:0008800">
    <property type="term" value="F:beta-lactamase activity"/>
    <property type="evidence" value="ECO:0007669"/>
    <property type="project" value="InterPro"/>
</dbReference>
<reference evidence="1 2" key="1">
    <citation type="submission" date="2020-08" db="EMBL/GenBank/DDBJ databases">
        <title>Sequencing the genomes of 1000 actinobacteria strains.</title>
        <authorList>
            <person name="Klenk H.-P."/>
        </authorList>
    </citation>
    <scope>NUCLEOTIDE SEQUENCE [LARGE SCALE GENOMIC DNA]</scope>
    <source>
        <strain evidence="1 2">DSM 16678</strain>
    </source>
</reference>
<comment type="caution">
    <text evidence="1">The sequence shown here is derived from an EMBL/GenBank/DDBJ whole genome shotgun (WGS) entry which is preliminary data.</text>
</comment>
<dbReference type="SUPFAM" id="SSF56601">
    <property type="entry name" value="beta-lactamase/transpeptidase-like"/>
    <property type="match status" value="1"/>
</dbReference>
<dbReference type="GO" id="GO:0046677">
    <property type="term" value="P:response to antibiotic"/>
    <property type="evidence" value="ECO:0007669"/>
    <property type="project" value="InterPro"/>
</dbReference>
<dbReference type="RefSeq" id="WP_183513552.1">
    <property type="nucleotide sequence ID" value="NZ_JACIBU010000001.1"/>
</dbReference>
<dbReference type="Proteomes" id="UP000580718">
    <property type="component" value="Unassembled WGS sequence"/>
</dbReference>
<gene>
    <name evidence="1" type="ORF">FHX36_001028</name>
</gene>
<dbReference type="PANTHER" id="PTHR35333:SF3">
    <property type="entry name" value="BETA-LACTAMASE-TYPE TRANSPEPTIDASE FOLD CONTAINING PROTEIN"/>
    <property type="match status" value="1"/>
</dbReference>
<dbReference type="InterPro" id="IPR012338">
    <property type="entry name" value="Beta-lactam/transpept-like"/>
</dbReference>
<dbReference type="PANTHER" id="PTHR35333">
    <property type="entry name" value="BETA-LACTAMASE"/>
    <property type="match status" value="1"/>
</dbReference>
<protein>
    <recommendedName>
        <fullName evidence="3">LppW family protein</fullName>
    </recommendedName>
</protein>
<evidence type="ECO:0000313" key="2">
    <source>
        <dbReference type="Proteomes" id="UP000580718"/>
    </source>
</evidence>
<name>A0A839Y6C2_9ACTN</name>